<comment type="caution">
    <text evidence="3">The sequence shown here is derived from an EMBL/GenBank/DDBJ whole genome shotgun (WGS) entry which is preliminary data.</text>
</comment>
<evidence type="ECO:0000313" key="2">
    <source>
        <dbReference type="EMBL" id="MCG4566063.1"/>
    </source>
</evidence>
<dbReference type="Proteomes" id="UP000462760">
    <property type="component" value="Unassembled WGS sequence"/>
</dbReference>
<feature type="domain" description="YprB ribonuclease H-like" evidence="1">
    <location>
        <begin position="24"/>
        <end position="191"/>
    </location>
</feature>
<gene>
    <name evidence="3" type="ORF">FYJ27_12055</name>
    <name evidence="2" type="ORF">L0P62_11440</name>
</gene>
<name>A0A844FJU5_9FIRM</name>
<reference evidence="2" key="2">
    <citation type="submission" date="2022-01" db="EMBL/GenBank/DDBJ databases">
        <title>Collection of gut derived symbiotic bacterial strains cultured from healthy donors.</title>
        <authorList>
            <person name="Lin H."/>
            <person name="Kohout C."/>
            <person name="Waligurski E."/>
            <person name="Pamer E.G."/>
        </authorList>
    </citation>
    <scope>NUCLEOTIDE SEQUENCE</scope>
    <source>
        <strain evidence="2">MSK.14.39</strain>
    </source>
</reference>
<evidence type="ECO:0000313" key="5">
    <source>
        <dbReference type="Proteomes" id="UP001108123"/>
    </source>
</evidence>
<dbReference type="Gene3D" id="3.30.420.10">
    <property type="entry name" value="Ribonuclease H-like superfamily/Ribonuclease H"/>
    <property type="match status" value="1"/>
</dbReference>
<dbReference type="EMBL" id="VULR01000026">
    <property type="protein sequence ID" value="MSS44407.1"/>
    <property type="molecule type" value="Genomic_DNA"/>
</dbReference>
<dbReference type="AlphaFoldDB" id="A0A844FJU5"/>
<dbReference type="RefSeq" id="WP_154485075.1">
    <property type="nucleotide sequence ID" value="NZ_JAJBNW010000005.1"/>
</dbReference>
<evidence type="ECO:0000313" key="4">
    <source>
        <dbReference type="Proteomes" id="UP000462760"/>
    </source>
</evidence>
<sequence>METIYYNIDYDLNIEKYFDDGQVCFLDIETTGFSRVKDIIYLVGLLIYNEGKYTLKQYFLNSPEKEKLLLKSLIHDIEESKYIVTFNGNTFDIPFLNSKYRKYDIKYNIPKNKNMDLYRIIRDNKELFPLQNFKLKSIEKYIGINREDTLSGKDCISLYYSYINKRQKEKRKLILKHNYDDLYYLPFILKALDIIDENKTIRILHSPFEDEINIKIENISFINDMMKLYCKTDPLKIDSYIDYGSFYNLDWNTDEGILNMEFQVKEGLLSSREKSFYLDLKGYENKIDVIDSTSFNLPSNIILLKIGNSLVLDNIKNIVRSTIKNIIK</sequence>
<organism evidence="3 4">
    <name type="scientific">Anaerosalibacter bizertensis</name>
    <dbReference type="NCBI Taxonomy" id="932217"/>
    <lineage>
        <taxon>Bacteria</taxon>
        <taxon>Bacillati</taxon>
        <taxon>Bacillota</taxon>
        <taxon>Tissierellia</taxon>
        <taxon>Tissierellales</taxon>
        <taxon>Sporanaerobacteraceae</taxon>
        <taxon>Anaerosalibacter</taxon>
    </lineage>
</organism>
<dbReference type="InterPro" id="IPR036397">
    <property type="entry name" value="RNaseH_sf"/>
</dbReference>
<dbReference type="Proteomes" id="UP001108123">
    <property type="component" value="Unassembled WGS sequence"/>
</dbReference>
<reference evidence="3 4" key="1">
    <citation type="submission" date="2019-08" db="EMBL/GenBank/DDBJ databases">
        <title>In-depth cultivation of the pig gut microbiome towards novel bacterial diversity and tailored functional studies.</title>
        <authorList>
            <person name="Wylensek D."/>
            <person name="Hitch T.C.A."/>
            <person name="Clavel T."/>
        </authorList>
    </citation>
    <scope>NUCLEOTIDE SEQUENCE [LARGE SCALE GENOMIC DNA]</scope>
    <source>
        <strain evidence="3 4">Med78-601-WT-4W-RMD-3</strain>
    </source>
</reference>
<dbReference type="OrthoDB" id="9790530at2"/>
<dbReference type="SUPFAM" id="SSF53098">
    <property type="entry name" value="Ribonuclease H-like"/>
    <property type="match status" value="1"/>
</dbReference>
<dbReference type="PANTHER" id="PTHR38462:SF1">
    <property type="entry name" value="YPRB RIBONUCLEASE H-LIKE DOMAIN-CONTAINING PROTEIN"/>
    <property type="match status" value="1"/>
</dbReference>
<dbReference type="InterPro" id="IPR038720">
    <property type="entry name" value="YprB_RNase_H-like_dom"/>
</dbReference>
<protein>
    <submittedName>
        <fullName evidence="2">Ribonuclease H-like domain-containing protein</fullName>
    </submittedName>
</protein>
<evidence type="ECO:0000259" key="1">
    <source>
        <dbReference type="Pfam" id="PF13482"/>
    </source>
</evidence>
<accession>A0A844FJU5</accession>
<keyword evidence="5" id="KW-1185">Reference proteome</keyword>
<proteinExistence type="predicted"/>
<dbReference type="EMBL" id="JAKNID010000092">
    <property type="protein sequence ID" value="MCG4566063.1"/>
    <property type="molecule type" value="Genomic_DNA"/>
</dbReference>
<dbReference type="InterPro" id="IPR012337">
    <property type="entry name" value="RNaseH-like_sf"/>
</dbReference>
<dbReference type="PANTHER" id="PTHR38462">
    <property type="entry name" value="EXONUCLEASE-LIKE PROTEIN"/>
    <property type="match status" value="1"/>
</dbReference>
<evidence type="ECO:0000313" key="3">
    <source>
        <dbReference type="EMBL" id="MSS44407.1"/>
    </source>
</evidence>
<dbReference type="Pfam" id="PF13482">
    <property type="entry name" value="RNase_H_2"/>
    <property type="match status" value="1"/>
</dbReference>
<dbReference type="GO" id="GO:0003676">
    <property type="term" value="F:nucleic acid binding"/>
    <property type="evidence" value="ECO:0007669"/>
    <property type="project" value="InterPro"/>
</dbReference>